<dbReference type="Gene3D" id="3.90.70.10">
    <property type="entry name" value="Cysteine proteinases"/>
    <property type="match status" value="1"/>
</dbReference>
<dbReference type="Proteomes" id="UP000095280">
    <property type="component" value="Unplaced"/>
</dbReference>
<dbReference type="AlphaFoldDB" id="A0A1I8F6I4"/>
<proteinExistence type="predicted"/>
<evidence type="ECO:0000313" key="1">
    <source>
        <dbReference type="Proteomes" id="UP000095280"/>
    </source>
</evidence>
<sequence>FDQETLDQLSPNRLSTSPGLTGLRNLGQQLLCKLRAAMSQQYRIIGNALSSSASGTTCQRGFRCIVEIRRLRCRLGRRRQQKGTPAETSPRASRSSAGLWCGAFASVSPAGILTAVGRYAAGSTFEGGQEQQDAQEFLLFLCSTACTKIFNRRSTGKAFESSSASL</sequence>
<name>A0A1I8F6I4_9PLAT</name>
<dbReference type="WBParaSite" id="maker-unitig_22425-snap-gene-0.3-mRNA-1">
    <property type="protein sequence ID" value="maker-unitig_22425-snap-gene-0.3-mRNA-1"/>
    <property type="gene ID" value="maker-unitig_22425-snap-gene-0.3"/>
</dbReference>
<reference evidence="2" key="1">
    <citation type="submission" date="2016-11" db="UniProtKB">
        <authorList>
            <consortium name="WormBaseParasite"/>
        </authorList>
    </citation>
    <scope>IDENTIFICATION</scope>
</reference>
<organism evidence="1 2">
    <name type="scientific">Macrostomum lignano</name>
    <dbReference type="NCBI Taxonomy" id="282301"/>
    <lineage>
        <taxon>Eukaryota</taxon>
        <taxon>Metazoa</taxon>
        <taxon>Spiralia</taxon>
        <taxon>Lophotrochozoa</taxon>
        <taxon>Platyhelminthes</taxon>
        <taxon>Rhabditophora</taxon>
        <taxon>Macrostomorpha</taxon>
        <taxon>Macrostomida</taxon>
        <taxon>Macrostomidae</taxon>
        <taxon>Macrostomum</taxon>
    </lineage>
</organism>
<accession>A0A1I8F6I4</accession>
<keyword evidence="1" id="KW-1185">Reference proteome</keyword>
<evidence type="ECO:0000313" key="2">
    <source>
        <dbReference type="WBParaSite" id="maker-unitig_22425-snap-gene-0.3-mRNA-1"/>
    </source>
</evidence>
<protein>
    <submittedName>
        <fullName evidence="2">Secreted protein</fullName>
    </submittedName>
</protein>